<evidence type="ECO:0000313" key="1">
    <source>
        <dbReference type="EMBL" id="RDS91809.1"/>
    </source>
</evidence>
<accession>A0A7Z6N0U4</accession>
<name>A0A7Z6N0U4_PSEFL</name>
<dbReference type="EMBL" id="QRBA01000003">
    <property type="protein sequence ID" value="RDS91809.1"/>
    <property type="molecule type" value="Genomic_DNA"/>
</dbReference>
<proteinExistence type="predicted"/>
<dbReference type="Proteomes" id="UP000255541">
    <property type="component" value="Unassembled WGS sequence"/>
</dbReference>
<reference evidence="1 2" key="1">
    <citation type="submission" date="2018-07" db="EMBL/GenBank/DDBJ databases">
        <title>Draft Genome Sequence of Pseudomonas fluorescens AHK-1 associated with canker disease of kiwifruit.</title>
        <authorList>
            <person name="Wu Z."/>
        </authorList>
    </citation>
    <scope>NUCLEOTIDE SEQUENCE [LARGE SCALE GENOMIC DNA]</scope>
    <source>
        <strain evidence="1 2">AHK-1</strain>
    </source>
</reference>
<protein>
    <submittedName>
        <fullName evidence="1">Uncharacterized protein</fullName>
    </submittedName>
</protein>
<comment type="caution">
    <text evidence="1">The sequence shown here is derived from an EMBL/GenBank/DDBJ whole genome shotgun (WGS) entry which is preliminary data.</text>
</comment>
<gene>
    <name evidence="1" type="ORF">DL347_06175</name>
</gene>
<sequence>MAEIISSVPRVCDFITHDFLAIDITMAQTTVRGEIGWQIQLYNERMADILNMAPKSVNPFKDGL</sequence>
<dbReference type="AlphaFoldDB" id="A0A7Z6N0U4"/>
<evidence type="ECO:0000313" key="2">
    <source>
        <dbReference type="Proteomes" id="UP000255541"/>
    </source>
</evidence>
<organism evidence="1 2">
    <name type="scientific">Pseudomonas fluorescens</name>
    <dbReference type="NCBI Taxonomy" id="294"/>
    <lineage>
        <taxon>Bacteria</taxon>
        <taxon>Pseudomonadati</taxon>
        <taxon>Pseudomonadota</taxon>
        <taxon>Gammaproteobacteria</taxon>
        <taxon>Pseudomonadales</taxon>
        <taxon>Pseudomonadaceae</taxon>
        <taxon>Pseudomonas</taxon>
    </lineage>
</organism>